<evidence type="ECO:0000313" key="3">
    <source>
        <dbReference type="Proteomes" id="UP000228976"/>
    </source>
</evidence>
<keyword evidence="1" id="KW-0472">Membrane</keyword>
<keyword evidence="1" id="KW-0812">Transmembrane</keyword>
<dbReference type="AlphaFoldDB" id="A0A261FD52"/>
<reference evidence="2 3" key="1">
    <citation type="journal article" date="2017" name="BMC Genomics">
        <title>Comparative genomic and phylogenomic analyses of the Bifidobacteriaceae family.</title>
        <authorList>
            <person name="Lugli G.A."/>
            <person name="Milani C."/>
            <person name="Turroni F."/>
            <person name="Duranti S."/>
            <person name="Mancabelli L."/>
            <person name="Mangifesta M."/>
            <person name="Ferrario C."/>
            <person name="Modesto M."/>
            <person name="Mattarelli P."/>
            <person name="Jiri K."/>
            <person name="van Sinderen D."/>
            <person name="Ventura M."/>
        </authorList>
    </citation>
    <scope>NUCLEOTIDE SEQUENCE [LARGE SCALE GENOMIC DNA]</scope>
    <source>
        <strain evidence="2 3">LMG 21773</strain>
    </source>
</reference>
<evidence type="ECO:0008006" key="4">
    <source>
        <dbReference type="Google" id="ProtNLM"/>
    </source>
</evidence>
<dbReference type="RefSeq" id="WP_094689250.1">
    <property type="nucleotide sequence ID" value="NZ_JACBYZ010000001.1"/>
</dbReference>
<sequence>MKHPDYQAASTSQQAITSISRLLHATDRGSGTVVGIALIISCVVMMVGVGMVGSVVATLRQAQGMANVSALALARFAHAQQQVTAASLRASSSVCSAVSSYIASWKESRSSLSVQDCAAGEERSSIIVKITVMGLHFSVHAVAGIMPCPP</sequence>
<proteinExistence type="predicted"/>
<organism evidence="2 3">
    <name type="scientific">Aeriscardovia aeriphila</name>
    <dbReference type="NCBI Taxonomy" id="218139"/>
    <lineage>
        <taxon>Bacteria</taxon>
        <taxon>Bacillati</taxon>
        <taxon>Actinomycetota</taxon>
        <taxon>Actinomycetes</taxon>
        <taxon>Bifidobacteriales</taxon>
        <taxon>Bifidobacteriaceae</taxon>
        <taxon>Aeriscardovia</taxon>
    </lineage>
</organism>
<keyword evidence="1" id="KW-1133">Transmembrane helix</keyword>
<keyword evidence="3" id="KW-1185">Reference proteome</keyword>
<accession>A0A261FD52</accession>
<gene>
    <name evidence="2" type="ORF">AEAE_0125</name>
</gene>
<comment type="caution">
    <text evidence="2">The sequence shown here is derived from an EMBL/GenBank/DDBJ whole genome shotgun (WGS) entry which is preliminary data.</text>
</comment>
<dbReference type="EMBL" id="MWWU01000001">
    <property type="protein sequence ID" value="OZG56816.1"/>
    <property type="molecule type" value="Genomic_DNA"/>
</dbReference>
<evidence type="ECO:0000256" key="1">
    <source>
        <dbReference type="SAM" id="Phobius"/>
    </source>
</evidence>
<protein>
    <recommendedName>
        <fullName evidence="4">Pilus assembly protein TadE</fullName>
    </recommendedName>
</protein>
<dbReference type="Proteomes" id="UP000228976">
    <property type="component" value="Unassembled WGS sequence"/>
</dbReference>
<evidence type="ECO:0000313" key="2">
    <source>
        <dbReference type="EMBL" id="OZG56816.1"/>
    </source>
</evidence>
<feature type="transmembrane region" description="Helical" evidence="1">
    <location>
        <begin position="33"/>
        <end position="59"/>
    </location>
</feature>
<name>A0A261FD52_9BIFI</name>